<evidence type="ECO:0000256" key="4">
    <source>
        <dbReference type="RuleBase" id="RU000363"/>
    </source>
</evidence>
<comment type="caution">
    <text evidence="5">The sequence shown here is derived from an EMBL/GenBank/DDBJ whole genome shotgun (WGS) entry which is preliminary data.</text>
</comment>
<dbReference type="GO" id="GO:0005811">
    <property type="term" value="C:lipid droplet"/>
    <property type="evidence" value="ECO:0007669"/>
    <property type="project" value="TreeGrafter"/>
</dbReference>
<dbReference type="InterPro" id="IPR036291">
    <property type="entry name" value="NAD(P)-bd_dom_sf"/>
</dbReference>
<dbReference type="PANTHER" id="PTHR44169">
    <property type="entry name" value="NADPH-DEPENDENT 1-ACYLDIHYDROXYACETONE PHOSPHATE REDUCTASE"/>
    <property type="match status" value="1"/>
</dbReference>
<dbReference type="PRINTS" id="PR00080">
    <property type="entry name" value="SDRFAMILY"/>
</dbReference>
<accession>A0A9P4NG46</accession>
<organism evidence="5 6">
    <name type="scientific">Tothia fuscella</name>
    <dbReference type="NCBI Taxonomy" id="1048955"/>
    <lineage>
        <taxon>Eukaryota</taxon>
        <taxon>Fungi</taxon>
        <taxon>Dikarya</taxon>
        <taxon>Ascomycota</taxon>
        <taxon>Pezizomycotina</taxon>
        <taxon>Dothideomycetes</taxon>
        <taxon>Pleosporomycetidae</taxon>
        <taxon>Venturiales</taxon>
        <taxon>Cylindrosympodiaceae</taxon>
        <taxon>Tothia</taxon>
    </lineage>
</organism>
<dbReference type="GO" id="GO:0004806">
    <property type="term" value="F:triacylglycerol lipase activity"/>
    <property type="evidence" value="ECO:0007669"/>
    <property type="project" value="TreeGrafter"/>
</dbReference>
<dbReference type="PANTHER" id="PTHR44169:SF6">
    <property type="entry name" value="NADPH-DEPENDENT 1-ACYLDIHYDROXYACETONE PHOSPHATE REDUCTASE"/>
    <property type="match status" value="1"/>
</dbReference>
<dbReference type="PROSITE" id="PS00061">
    <property type="entry name" value="ADH_SHORT"/>
    <property type="match status" value="1"/>
</dbReference>
<dbReference type="SUPFAM" id="SSF51735">
    <property type="entry name" value="NAD(P)-binding Rossmann-fold domains"/>
    <property type="match status" value="1"/>
</dbReference>
<protein>
    <submittedName>
        <fullName evidence="5">NAD(P)-binding protein</fullName>
    </submittedName>
</protein>
<dbReference type="GO" id="GO:0006654">
    <property type="term" value="P:phosphatidic acid biosynthetic process"/>
    <property type="evidence" value="ECO:0007669"/>
    <property type="project" value="TreeGrafter"/>
</dbReference>
<dbReference type="OrthoDB" id="2102561at2759"/>
<dbReference type="InterPro" id="IPR002347">
    <property type="entry name" value="SDR_fam"/>
</dbReference>
<evidence type="ECO:0000256" key="1">
    <source>
        <dbReference type="ARBA" id="ARBA00006484"/>
    </source>
</evidence>
<keyword evidence="6" id="KW-1185">Reference proteome</keyword>
<dbReference type="InterPro" id="IPR020904">
    <property type="entry name" value="Sc_DH/Rdtase_CS"/>
</dbReference>
<dbReference type="Proteomes" id="UP000800235">
    <property type="component" value="Unassembled WGS sequence"/>
</dbReference>
<dbReference type="Gene3D" id="3.40.50.720">
    <property type="entry name" value="NAD(P)-binding Rossmann-like Domain"/>
    <property type="match status" value="1"/>
</dbReference>
<evidence type="ECO:0000256" key="3">
    <source>
        <dbReference type="ARBA" id="ARBA00023002"/>
    </source>
</evidence>
<dbReference type="PRINTS" id="PR00081">
    <property type="entry name" value="GDHRDH"/>
</dbReference>
<evidence type="ECO:0000313" key="6">
    <source>
        <dbReference type="Proteomes" id="UP000800235"/>
    </source>
</evidence>
<dbReference type="GO" id="GO:0005783">
    <property type="term" value="C:endoplasmic reticulum"/>
    <property type="evidence" value="ECO:0007669"/>
    <property type="project" value="TreeGrafter"/>
</dbReference>
<reference evidence="5" key="1">
    <citation type="journal article" date="2020" name="Stud. Mycol.">
        <title>101 Dothideomycetes genomes: a test case for predicting lifestyles and emergence of pathogens.</title>
        <authorList>
            <person name="Haridas S."/>
            <person name="Albert R."/>
            <person name="Binder M."/>
            <person name="Bloem J."/>
            <person name="Labutti K."/>
            <person name="Salamov A."/>
            <person name="Andreopoulos B."/>
            <person name="Baker S."/>
            <person name="Barry K."/>
            <person name="Bills G."/>
            <person name="Bluhm B."/>
            <person name="Cannon C."/>
            <person name="Castanera R."/>
            <person name="Culley D."/>
            <person name="Daum C."/>
            <person name="Ezra D."/>
            <person name="Gonzalez J."/>
            <person name="Henrissat B."/>
            <person name="Kuo A."/>
            <person name="Liang C."/>
            <person name="Lipzen A."/>
            <person name="Lutzoni F."/>
            <person name="Magnuson J."/>
            <person name="Mondo S."/>
            <person name="Nolan M."/>
            <person name="Ohm R."/>
            <person name="Pangilinan J."/>
            <person name="Park H.-J."/>
            <person name="Ramirez L."/>
            <person name="Alfaro M."/>
            <person name="Sun H."/>
            <person name="Tritt A."/>
            <person name="Yoshinaga Y."/>
            <person name="Zwiers L.-H."/>
            <person name="Turgeon B."/>
            <person name="Goodwin S."/>
            <person name="Spatafora J."/>
            <person name="Crous P."/>
            <person name="Grigoriev I."/>
        </authorList>
    </citation>
    <scope>NUCLEOTIDE SEQUENCE</scope>
    <source>
        <strain evidence="5">CBS 130266</strain>
    </source>
</reference>
<evidence type="ECO:0000313" key="5">
    <source>
        <dbReference type="EMBL" id="KAF2420201.1"/>
    </source>
</evidence>
<dbReference type="Pfam" id="PF00106">
    <property type="entry name" value="adh_short"/>
    <property type="match status" value="1"/>
</dbReference>
<keyword evidence="3" id="KW-0560">Oxidoreductase</keyword>
<evidence type="ECO:0000256" key="2">
    <source>
        <dbReference type="ARBA" id="ARBA00022857"/>
    </source>
</evidence>
<dbReference type="GO" id="GO:0000140">
    <property type="term" value="F:acylglycerone-phosphate reductase (NADP+) activity"/>
    <property type="evidence" value="ECO:0007669"/>
    <property type="project" value="TreeGrafter"/>
</dbReference>
<sequence>MAKPTVLITGCSDDGLGSALALELHAAGHHRVFATARNASKFEKIKTAGIETLLLDVLSEESIEKCVVEVRDLTGGSLDMLVNNAGATYYIPLMDASISEGKRLFDLNVWANLATVQAFVPLLLKSAHGGVIVNHTSIASVMSPPFIALYAASKAAMAMMTNSLRLELSPFGIRVVEIVSGTVKSNINNNEQNPGISKKSLYYSAREWLDQFMRGDSLIATAMPAETWAKSVAATLSQRTVPNKLWVGPYASTVWFASCLPEFVAHAIKRSIGQMDVVEKSIQDYGKDKAIKDAYGDL</sequence>
<keyword evidence="2" id="KW-0521">NADP</keyword>
<gene>
    <name evidence="5" type="ORF">EJ08DRAFT_30628</name>
</gene>
<name>A0A9P4NG46_9PEZI</name>
<dbReference type="EMBL" id="MU007112">
    <property type="protein sequence ID" value="KAF2420201.1"/>
    <property type="molecule type" value="Genomic_DNA"/>
</dbReference>
<proteinExistence type="inferred from homology"/>
<dbReference type="AlphaFoldDB" id="A0A9P4NG46"/>
<comment type="similarity">
    <text evidence="1 4">Belongs to the short-chain dehydrogenases/reductases (SDR) family.</text>
</comment>
<dbReference type="GO" id="GO:0019433">
    <property type="term" value="P:triglyceride catabolic process"/>
    <property type="evidence" value="ECO:0007669"/>
    <property type="project" value="TreeGrafter"/>
</dbReference>